<gene>
    <name evidence="8" type="ORF">JXQ802_LOCUS49806</name>
    <name evidence="7" type="ORF">PYM288_LOCUS33678</name>
</gene>
<comment type="catalytic activity">
    <reaction evidence="5 6">
        <text>L-arginyl-[protein] + NAD(+) = N(omega)-(ADP-D-ribosyl)-L-arginyl-[protein] + nicotinamide + H(+)</text>
        <dbReference type="Rhea" id="RHEA:19149"/>
        <dbReference type="Rhea" id="RHEA-COMP:10532"/>
        <dbReference type="Rhea" id="RHEA-COMP:15087"/>
        <dbReference type="ChEBI" id="CHEBI:15378"/>
        <dbReference type="ChEBI" id="CHEBI:17154"/>
        <dbReference type="ChEBI" id="CHEBI:29965"/>
        <dbReference type="ChEBI" id="CHEBI:57540"/>
        <dbReference type="ChEBI" id="CHEBI:142554"/>
        <dbReference type="EC" id="2.4.2.31"/>
    </reaction>
</comment>
<keyword evidence="10" id="KW-1185">Reference proteome</keyword>
<keyword evidence="6" id="KW-0520">NAD</keyword>
<dbReference type="SUPFAM" id="SSF56399">
    <property type="entry name" value="ADP-ribosylation"/>
    <property type="match status" value="1"/>
</dbReference>
<dbReference type="AlphaFoldDB" id="A0A815J900"/>
<dbReference type="GO" id="GO:0016779">
    <property type="term" value="F:nucleotidyltransferase activity"/>
    <property type="evidence" value="ECO:0007669"/>
    <property type="project" value="UniProtKB-KW"/>
</dbReference>
<dbReference type="Pfam" id="PF01129">
    <property type="entry name" value="ART"/>
    <property type="match status" value="1"/>
</dbReference>
<evidence type="ECO:0000256" key="3">
    <source>
        <dbReference type="ARBA" id="ARBA00022679"/>
    </source>
</evidence>
<comment type="caution">
    <text evidence="7">The sequence shown here is derived from an EMBL/GenBank/DDBJ whole genome shotgun (WGS) entry which is preliminary data.</text>
</comment>
<sequence length="158" mass="17374">MATSGGEEAIAQRILRITDILQEPLEFITPIGGYEEMPLVPLEIAVEPLVPILPAVRSHAYVAKQRSVNVLNSNQFLGAKGDRTMFTLQCLSAKDIRNHSYYPAEDEVLLMAATQFKVIGCLNQGDLHIIQLEETPPPFPLMQLVPVIISPPIDPTSS</sequence>
<evidence type="ECO:0000256" key="2">
    <source>
        <dbReference type="ARBA" id="ARBA00022676"/>
    </source>
</evidence>
<dbReference type="EMBL" id="CAJNOL010006149">
    <property type="protein sequence ID" value="CAF1614598.1"/>
    <property type="molecule type" value="Genomic_DNA"/>
</dbReference>
<evidence type="ECO:0000256" key="4">
    <source>
        <dbReference type="ARBA" id="ARBA00022695"/>
    </source>
</evidence>
<proteinExistence type="inferred from homology"/>
<feature type="non-terminal residue" evidence="7">
    <location>
        <position position="1"/>
    </location>
</feature>
<reference evidence="7" key="1">
    <citation type="submission" date="2021-02" db="EMBL/GenBank/DDBJ databases">
        <authorList>
            <person name="Nowell W R."/>
        </authorList>
    </citation>
    <scope>NUCLEOTIDE SEQUENCE</scope>
</reference>
<evidence type="ECO:0000313" key="10">
    <source>
        <dbReference type="Proteomes" id="UP000663870"/>
    </source>
</evidence>
<dbReference type="EC" id="2.4.2.31" evidence="6"/>
<evidence type="ECO:0000256" key="1">
    <source>
        <dbReference type="ARBA" id="ARBA00009558"/>
    </source>
</evidence>
<evidence type="ECO:0000313" key="9">
    <source>
        <dbReference type="Proteomes" id="UP000663854"/>
    </source>
</evidence>
<dbReference type="EMBL" id="CAJNOH010004702">
    <property type="protein sequence ID" value="CAF1377447.1"/>
    <property type="molecule type" value="Genomic_DNA"/>
</dbReference>
<evidence type="ECO:0000256" key="5">
    <source>
        <dbReference type="ARBA" id="ARBA00047597"/>
    </source>
</evidence>
<evidence type="ECO:0000256" key="6">
    <source>
        <dbReference type="RuleBase" id="RU361228"/>
    </source>
</evidence>
<keyword evidence="2 6" id="KW-0328">Glycosyltransferase</keyword>
<dbReference type="Proteomes" id="UP000663854">
    <property type="component" value="Unassembled WGS sequence"/>
</dbReference>
<organism evidence="7 9">
    <name type="scientific">Rotaria sordida</name>
    <dbReference type="NCBI Taxonomy" id="392033"/>
    <lineage>
        <taxon>Eukaryota</taxon>
        <taxon>Metazoa</taxon>
        <taxon>Spiralia</taxon>
        <taxon>Gnathifera</taxon>
        <taxon>Rotifera</taxon>
        <taxon>Eurotatoria</taxon>
        <taxon>Bdelloidea</taxon>
        <taxon>Philodinida</taxon>
        <taxon>Philodinidae</taxon>
        <taxon>Rotaria</taxon>
    </lineage>
</organism>
<dbReference type="GO" id="GO:0106274">
    <property type="term" value="F:NAD+-protein-arginine ADP-ribosyltransferase activity"/>
    <property type="evidence" value="ECO:0007669"/>
    <property type="project" value="UniProtKB-EC"/>
</dbReference>
<protein>
    <recommendedName>
        <fullName evidence="6">NAD(P)(+)--arginine ADP-ribosyltransferase</fullName>
        <ecNumber evidence="6">2.4.2.31</ecNumber>
    </recommendedName>
    <alternativeName>
        <fullName evidence="6">Mono(ADP-ribosyl)transferase</fullName>
    </alternativeName>
</protein>
<evidence type="ECO:0000313" key="7">
    <source>
        <dbReference type="EMBL" id="CAF1377447.1"/>
    </source>
</evidence>
<keyword evidence="4" id="KW-0548">Nucleotidyltransferase</keyword>
<keyword evidence="6" id="KW-0521">NADP</keyword>
<dbReference type="Proteomes" id="UP000663870">
    <property type="component" value="Unassembled WGS sequence"/>
</dbReference>
<accession>A0A815J900</accession>
<dbReference type="Gene3D" id="3.90.176.10">
    <property type="entry name" value="Toxin ADP-ribosyltransferase, Chain A, domain 1"/>
    <property type="match status" value="1"/>
</dbReference>
<dbReference type="InterPro" id="IPR000768">
    <property type="entry name" value="ART"/>
</dbReference>
<name>A0A815J900_9BILA</name>
<keyword evidence="3 6" id="KW-0808">Transferase</keyword>
<evidence type="ECO:0000313" key="8">
    <source>
        <dbReference type="EMBL" id="CAF1614598.1"/>
    </source>
</evidence>
<comment type="similarity">
    <text evidence="1 6">Belongs to the Arg-specific ADP-ribosyltransferase family.</text>
</comment>